<comment type="similarity">
    <text evidence="2">Belongs to the UPF0382 family.</text>
</comment>
<dbReference type="Pfam" id="PF04241">
    <property type="entry name" value="DUF423"/>
    <property type="match status" value="1"/>
</dbReference>
<feature type="transmembrane region" description="Helical" evidence="6">
    <location>
        <begin position="75"/>
        <end position="95"/>
    </location>
</feature>
<evidence type="ECO:0000256" key="6">
    <source>
        <dbReference type="SAM" id="Phobius"/>
    </source>
</evidence>
<sequence length="126" mass="13608">MSRIFLALGTFNAFLCVALGAMGAHGLKAMLTPDMLANFQTGVQYHFYHALGLILVGLTLERLPTARTLKLSGILMCMGILFFSGTLYVISLTGIRGLGMVAPLGGLSYMGAWLLFTYAVWKNKQG</sequence>
<evidence type="ECO:0000256" key="4">
    <source>
        <dbReference type="ARBA" id="ARBA00022989"/>
    </source>
</evidence>
<keyword evidence="4 6" id="KW-1133">Transmembrane helix</keyword>
<gene>
    <name evidence="7" type="ORF">SAMN05421881_104422</name>
</gene>
<feature type="transmembrane region" description="Helical" evidence="6">
    <location>
        <begin position="47"/>
        <end position="63"/>
    </location>
</feature>
<evidence type="ECO:0000256" key="5">
    <source>
        <dbReference type="ARBA" id="ARBA00023136"/>
    </source>
</evidence>
<reference evidence="7 8" key="1">
    <citation type="submission" date="2016-10" db="EMBL/GenBank/DDBJ databases">
        <authorList>
            <person name="de Groot N.N."/>
        </authorList>
    </citation>
    <scope>NUCLEOTIDE SEQUENCE [LARGE SCALE GENOMIC DNA]</scope>
    <source>
        <strain evidence="7 8">Nm1</strain>
    </source>
</reference>
<dbReference type="OrthoDB" id="9802121at2"/>
<name>A0A1H3L2S0_9PROT</name>
<dbReference type="Proteomes" id="UP000198640">
    <property type="component" value="Unassembled WGS sequence"/>
</dbReference>
<dbReference type="InterPro" id="IPR006696">
    <property type="entry name" value="DUF423"/>
</dbReference>
<dbReference type="EMBL" id="FNOY01000044">
    <property type="protein sequence ID" value="SDY58204.1"/>
    <property type="molecule type" value="Genomic_DNA"/>
</dbReference>
<dbReference type="GO" id="GO:0005886">
    <property type="term" value="C:plasma membrane"/>
    <property type="evidence" value="ECO:0007669"/>
    <property type="project" value="TreeGrafter"/>
</dbReference>
<evidence type="ECO:0000256" key="3">
    <source>
        <dbReference type="ARBA" id="ARBA00022692"/>
    </source>
</evidence>
<organism evidence="7 8">
    <name type="scientific">Nitrosomonas halophila</name>
    <dbReference type="NCBI Taxonomy" id="44576"/>
    <lineage>
        <taxon>Bacteria</taxon>
        <taxon>Pseudomonadati</taxon>
        <taxon>Pseudomonadota</taxon>
        <taxon>Betaproteobacteria</taxon>
        <taxon>Nitrosomonadales</taxon>
        <taxon>Nitrosomonadaceae</taxon>
        <taxon>Nitrosomonas</taxon>
    </lineage>
</organism>
<keyword evidence="5 6" id="KW-0472">Membrane</keyword>
<keyword evidence="3 6" id="KW-0812">Transmembrane</keyword>
<comment type="subcellular location">
    <subcellularLocation>
        <location evidence="1">Membrane</location>
        <topology evidence="1">Multi-pass membrane protein</topology>
    </subcellularLocation>
</comment>
<dbReference type="AlphaFoldDB" id="A0A1H3L2S0"/>
<dbReference type="PANTHER" id="PTHR43461">
    <property type="entry name" value="TRANSMEMBRANE PROTEIN 256"/>
    <property type="match status" value="1"/>
</dbReference>
<dbReference type="RefSeq" id="WP_090414867.1">
    <property type="nucleotide sequence ID" value="NZ_FNOY01000044.1"/>
</dbReference>
<dbReference type="PANTHER" id="PTHR43461:SF1">
    <property type="entry name" value="TRANSMEMBRANE PROTEIN 256"/>
    <property type="match status" value="1"/>
</dbReference>
<accession>A0A1H3L2S0</accession>
<protein>
    <submittedName>
        <fullName evidence="7">Uncharacterized membrane protein YgdD, TMEM256/DUF423 family</fullName>
    </submittedName>
</protein>
<evidence type="ECO:0000313" key="7">
    <source>
        <dbReference type="EMBL" id="SDY58204.1"/>
    </source>
</evidence>
<dbReference type="STRING" id="44576.SAMN05421881_104422"/>
<keyword evidence="8" id="KW-1185">Reference proteome</keyword>
<feature type="transmembrane region" description="Helical" evidence="6">
    <location>
        <begin position="101"/>
        <end position="121"/>
    </location>
</feature>
<evidence type="ECO:0000313" key="8">
    <source>
        <dbReference type="Proteomes" id="UP000198640"/>
    </source>
</evidence>
<evidence type="ECO:0000256" key="2">
    <source>
        <dbReference type="ARBA" id="ARBA00009694"/>
    </source>
</evidence>
<proteinExistence type="inferred from homology"/>
<evidence type="ECO:0000256" key="1">
    <source>
        <dbReference type="ARBA" id="ARBA00004141"/>
    </source>
</evidence>